<dbReference type="SUPFAM" id="SSF143422">
    <property type="entry name" value="Transposase IS200-like"/>
    <property type="match status" value="1"/>
</dbReference>
<dbReference type="InterPro" id="IPR002686">
    <property type="entry name" value="Transposase_17"/>
</dbReference>
<comment type="caution">
    <text evidence="3">The sequence shown here is derived from an EMBL/GenBank/DDBJ whole genome shotgun (WGS) entry which is preliminary data.</text>
</comment>
<gene>
    <name evidence="3" type="ORF">ESB00_09635</name>
</gene>
<dbReference type="AlphaFoldDB" id="A0A4Q1CB44"/>
<dbReference type="Gene3D" id="3.30.70.1290">
    <property type="entry name" value="Transposase IS200-like"/>
    <property type="match status" value="1"/>
</dbReference>
<dbReference type="SMART" id="SM01321">
    <property type="entry name" value="Y1_Tnp"/>
    <property type="match status" value="1"/>
</dbReference>
<dbReference type="PANTHER" id="PTHR36966">
    <property type="entry name" value="REP-ASSOCIATED TYROSINE TRANSPOSASE"/>
    <property type="match status" value="1"/>
</dbReference>
<dbReference type="GO" id="GO:0004803">
    <property type="term" value="F:transposase activity"/>
    <property type="evidence" value="ECO:0007669"/>
    <property type="project" value="InterPro"/>
</dbReference>
<dbReference type="Proteomes" id="UP000290218">
    <property type="component" value="Unassembled WGS sequence"/>
</dbReference>
<evidence type="ECO:0000313" key="4">
    <source>
        <dbReference type="Proteomes" id="UP000290218"/>
    </source>
</evidence>
<dbReference type="GO" id="GO:0006313">
    <property type="term" value="P:DNA transposition"/>
    <property type="evidence" value="ECO:0007669"/>
    <property type="project" value="InterPro"/>
</dbReference>
<dbReference type="GO" id="GO:0043565">
    <property type="term" value="F:sequence-specific DNA binding"/>
    <property type="evidence" value="ECO:0007669"/>
    <property type="project" value="TreeGrafter"/>
</dbReference>
<dbReference type="PANTHER" id="PTHR36966:SF1">
    <property type="entry name" value="REP-ASSOCIATED TYROSINE TRANSPOSASE"/>
    <property type="match status" value="1"/>
</dbReference>
<feature type="region of interest" description="Disordered" evidence="1">
    <location>
        <begin position="1"/>
        <end position="37"/>
    </location>
</feature>
<dbReference type="RefSeq" id="WP_129047478.1">
    <property type="nucleotide sequence ID" value="NZ_SDHX01000001.1"/>
</dbReference>
<reference evidence="3 4" key="1">
    <citation type="submission" date="2019-01" db="EMBL/GenBank/DDBJ databases">
        <title>Lacunisphaera sp. strain TWA-58.</title>
        <authorList>
            <person name="Chen W.-M."/>
        </authorList>
    </citation>
    <scope>NUCLEOTIDE SEQUENCE [LARGE SCALE GENOMIC DNA]</scope>
    <source>
        <strain evidence="3 4">TWA-58</strain>
    </source>
</reference>
<dbReference type="OrthoDB" id="9815389at2"/>
<protein>
    <recommendedName>
        <fullName evidence="2">Transposase IS200-like domain-containing protein</fullName>
    </recommendedName>
</protein>
<dbReference type="NCBIfam" id="NF047646">
    <property type="entry name" value="REP_Tyr_transpos"/>
    <property type="match status" value="1"/>
</dbReference>
<keyword evidence="4" id="KW-1185">Reference proteome</keyword>
<dbReference type="InterPro" id="IPR036515">
    <property type="entry name" value="Transposase_17_sf"/>
</dbReference>
<evidence type="ECO:0000256" key="1">
    <source>
        <dbReference type="SAM" id="MobiDB-lite"/>
    </source>
</evidence>
<accession>A0A4Q1CB44</accession>
<sequence length="177" mass="20144">MIDNGGSVSAPTASMHEPNDSFVQPSRQHPAHLPPRIQGNRSTIIFLTVCTKGRRPCLANPELHQCLVTAWSDATHWQVGRYVIMPDHIHLFCAPGQFSPTPLGSWIRFWKTAVSKSIKASAGTLWQADHWDTQLRQHESNDAKWEYVRQNPVRAGLANHPDEWPFQGELNLLRWHD</sequence>
<feature type="domain" description="Transposase IS200-like" evidence="2">
    <location>
        <begin position="40"/>
        <end position="151"/>
    </location>
</feature>
<feature type="compositionally biased region" description="Polar residues" evidence="1">
    <location>
        <begin position="1"/>
        <end position="12"/>
    </location>
</feature>
<name>A0A4Q1CB44_9BACT</name>
<evidence type="ECO:0000259" key="2">
    <source>
        <dbReference type="SMART" id="SM01321"/>
    </source>
</evidence>
<dbReference type="InterPro" id="IPR052715">
    <property type="entry name" value="RAYT_transposase"/>
</dbReference>
<proteinExistence type="predicted"/>
<organism evidence="3 4">
    <name type="scientific">Oleiharenicola lentus</name>
    <dbReference type="NCBI Taxonomy" id="2508720"/>
    <lineage>
        <taxon>Bacteria</taxon>
        <taxon>Pseudomonadati</taxon>
        <taxon>Verrucomicrobiota</taxon>
        <taxon>Opitutia</taxon>
        <taxon>Opitutales</taxon>
        <taxon>Opitutaceae</taxon>
        <taxon>Oleiharenicola</taxon>
    </lineage>
</organism>
<dbReference type="EMBL" id="SDHX01000001">
    <property type="protein sequence ID" value="RXK56112.1"/>
    <property type="molecule type" value="Genomic_DNA"/>
</dbReference>
<evidence type="ECO:0000313" key="3">
    <source>
        <dbReference type="EMBL" id="RXK56112.1"/>
    </source>
</evidence>